<evidence type="ECO:0000313" key="1">
    <source>
        <dbReference type="EMBL" id="EXK25536.1"/>
    </source>
</evidence>
<gene>
    <name evidence="1" type="ORF">FOMG_17803</name>
</gene>
<reference evidence="1" key="2">
    <citation type="submission" date="2012-05" db="EMBL/GenBank/DDBJ databases">
        <title>Annotation of the Genome Sequence of Fusarium oxysporum f. sp. melonis 26406.</title>
        <authorList>
            <consortium name="The Broad Institute Genomics Platform"/>
            <person name="Ma L.-J."/>
            <person name="Corby-Kistler H."/>
            <person name="Broz K."/>
            <person name="Gale L.R."/>
            <person name="Jonkers W."/>
            <person name="O'Donnell K."/>
            <person name="Ploetz R."/>
            <person name="Steinberg C."/>
            <person name="Schwartz D.C."/>
            <person name="VanEtten H."/>
            <person name="Zhou S."/>
            <person name="Young S.K."/>
            <person name="Zeng Q."/>
            <person name="Gargeya S."/>
            <person name="Fitzgerald M."/>
            <person name="Abouelleil A."/>
            <person name="Alvarado L."/>
            <person name="Chapman S.B."/>
            <person name="Gainer-Dewar J."/>
            <person name="Goldberg J."/>
            <person name="Griggs A."/>
            <person name="Gujja S."/>
            <person name="Hansen M."/>
            <person name="Howarth C."/>
            <person name="Imamovic A."/>
            <person name="Ireland A."/>
            <person name="Larimer J."/>
            <person name="McCowan C."/>
            <person name="Murphy C."/>
            <person name="Pearson M."/>
            <person name="Poon T.W."/>
            <person name="Priest M."/>
            <person name="Roberts A."/>
            <person name="Saif S."/>
            <person name="Shea T."/>
            <person name="Sykes S."/>
            <person name="Wortman J."/>
            <person name="Nusbaum C."/>
            <person name="Birren B."/>
        </authorList>
    </citation>
    <scope>NUCLEOTIDE SEQUENCE</scope>
    <source>
        <strain evidence="1">26406</strain>
    </source>
</reference>
<dbReference type="HOGENOM" id="CLU_190116_0_0_1"/>
<accession>W9ZWU8</accession>
<proteinExistence type="predicted"/>
<dbReference type="AlphaFoldDB" id="W9ZWU8"/>
<reference evidence="1" key="1">
    <citation type="submission" date="2012-04" db="EMBL/GenBank/DDBJ databases">
        <title>The Genome Sequence of Fusarium oxysporum melonis.</title>
        <authorList>
            <consortium name="The Broad Institute Genome Sequencing Platform"/>
            <person name="Ma L.-J."/>
            <person name="Gale L.R."/>
            <person name="Schwartz D.C."/>
            <person name="Zhou S."/>
            <person name="Corby-Kistler H."/>
            <person name="Young S.K."/>
            <person name="Zeng Q."/>
            <person name="Gargeya S."/>
            <person name="Fitzgerald M."/>
            <person name="Haas B."/>
            <person name="Abouelleil A."/>
            <person name="Alvarado L."/>
            <person name="Arachchi H.M."/>
            <person name="Berlin A."/>
            <person name="Brown A."/>
            <person name="Chapman S.B."/>
            <person name="Chen Z."/>
            <person name="Dunbar C."/>
            <person name="Freedman E."/>
            <person name="Gearin G."/>
            <person name="Goldberg J."/>
            <person name="Griggs A."/>
            <person name="Gujja S."/>
            <person name="Heiman D."/>
            <person name="Howarth C."/>
            <person name="Larson L."/>
            <person name="Lui A."/>
            <person name="MacDonald P.J.P."/>
            <person name="Montmayeur A."/>
            <person name="Murphy C."/>
            <person name="Neiman D."/>
            <person name="Pearson M."/>
            <person name="Priest M."/>
            <person name="Roberts A."/>
            <person name="Saif S."/>
            <person name="Shea T."/>
            <person name="Shenoy N."/>
            <person name="Sisk P."/>
            <person name="Stolte C."/>
            <person name="Sykes S."/>
            <person name="Wortman J."/>
            <person name="Nusbaum C."/>
            <person name="Birren B."/>
        </authorList>
    </citation>
    <scope>NUCLEOTIDE SEQUENCE</scope>
    <source>
        <strain evidence="1">26406</strain>
    </source>
</reference>
<dbReference type="EMBL" id="JH659396">
    <property type="protein sequence ID" value="EXK25536.1"/>
    <property type="molecule type" value="Genomic_DNA"/>
</dbReference>
<protein>
    <submittedName>
        <fullName evidence="1">Uncharacterized protein</fullName>
    </submittedName>
</protein>
<dbReference type="Proteomes" id="UP000030703">
    <property type="component" value="Unassembled WGS sequence"/>
</dbReference>
<sequence length="88" mass="9997">MPALVQLSSSSSQLPRLRKRLHWSTRHFFPLSRLRKSLNSSSRHFTLKAIFIILISRSSISRSSVSMTSLWMTSISVTSISFTLSTLI</sequence>
<dbReference type="VEuPathDB" id="FungiDB:FOMG_17803"/>
<organism evidence="1">
    <name type="scientific">Fusarium oxysporum f. sp. melonis 26406</name>
    <dbReference type="NCBI Taxonomy" id="1089452"/>
    <lineage>
        <taxon>Eukaryota</taxon>
        <taxon>Fungi</taxon>
        <taxon>Dikarya</taxon>
        <taxon>Ascomycota</taxon>
        <taxon>Pezizomycotina</taxon>
        <taxon>Sordariomycetes</taxon>
        <taxon>Hypocreomycetidae</taxon>
        <taxon>Hypocreales</taxon>
        <taxon>Nectriaceae</taxon>
        <taxon>Fusarium</taxon>
        <taxon>Fusarium oxysporum species complex</taxon>
    </lineage>
</organism>
<name>W9ZWU8_FUSOX</name>